<dbReference type="EMBL" id="JAAKZG010000006">
    <property type="protein sequence ID" value="NGN42611.1"/>
    <property type="molecule type" value="Genomic_DNA"/>
</dbReference>
<dbReference type="AlphaFoldDB" id="A0A7C9VEC1"/>
<evidence type="ECO:0000313" key="4">
    <source>
        <dbReference type="Proteomes" id="UP000481252"/>
    </source>
</evidence>
<feature type="chain" id="PRO_5028984798" evidence="1">
    <location>
        <begin position="26"/>
        <end position="156"/>
    </location>
</feature>
<keyword evidence="1" id="KW-0732">Signal</keyword>
<reference evidence="3 4" key="1">
    <citation type="submission" date="2020-02" db="EMBL/GenBank/DDBJ databases">
        <title>Genome sequence of the type strain CGMCC 1.15528 of Mesorhizobium zhangyense.</title>
        <authorList>
            <person name="Gao J."/>
            <person name="Sun J."/>
        </authorList>
    </citation>
    <scope>NUCLEOTIDE SEQUENCE [LARGE SCALE GENOMIC DNA]</scope>
    <source>
        <strain evidence="3 4">CGMCC 1.15528</strain>
    </source>
</reference>
<dbReference type="PANTHER" id="PTHR31157">
    <property type="entry name" value="SCP DOMAIN-CONTAINING PROTEIN"/>
    <property type="match status" value="1"/>
</dbReference>
<feature type="signal peptide" evidence="1">
    <location>
        <begin position="1"/>
        <end position="25"/>
    </location>
</feature>
<dbReference type="PANTHER" id="PTHR31157:SF1">
    <property type="entry name" value="SCP DOMAIN-CONTAINING PROTEIN"/>
    <property type="match status" value="1"/>
</dbReference>
<evidence type="ECO:0000256" key="1">
    <source>
        <dbReference type="SAM" id="SignalP"/>
    </source>
</evidence>
<protein>
    <submittedName>
        <fullName evidence="3">CAP domain-containing protein</fullName>
    </submittedName>
</protein>
<dbReference type="InterPro" id="IPR035940">
    <property type="entry name" value="CAP_sf"/>
</dbReference>
<dbReference type="RefSeq" id="WP_165118983.1">
    <property type="nucleotide sequence ID" value="NZ_JAAKZG010000006.1"/>
</dbReference>
<sequence length="156" mass="16747">MKTKFFGGAALCALLFLAACQTARAPGDGAGASSSAYSYLAEIRSANGLGTMVADSRLEKAALQQAGYMARSGRMSHTTGWGKDFAARMKDNGVEGAAAENVAHGGMDMAKLFSMWMNSQGHRRNMLDARFSRYGLAYVRDEAGSDRKYWALVLGR</sequence>
<dbReference type="Gene3D" id="3.40.33.10">
    <property type="entry name" value="CAP"/>
    <property type="match status" value="1"/>
</dbReference>
<organism evidence="3 4">
    <name type="scientific">Mesorhizobium zhangyense</name>
    <dbReference type="NCBI Taxonomy" id="1776730"/>
    <lineage>
        <taxon>Bacteria</taxon>
        <taxon>Pseudomonadati</taxon>
        <taxon>Pseudomonadota</taxon>
        <taxon>Alphaproteobacteria</taxon>
        <taxon>Hyphomicrobiales</taxon>
        <taxon>Phyllobacteriaceae</taxon>
        <taxon>Mesorhizobium</taxon>
    </lineage>
</organism>
<keyword evidence="4" id="KW-1185">Reference proteome</keyword>
<gene>
    <name evidence="3" type="ORF">G6N74_16200</name>
</gene>
<dbReference type="Pfam" id="PF00188">
    <property type="entry name" value="CAP"/>
    <property type="match status" value="1"/>
</dbReference>
<proteinExistence type="predicted"/>
<dbReference type="PROSITE" id="PS51257">
    <property type="entry name" value="PROKAR_LIPOPROTEIN"/>
    <property type="match status" value="1"/>
</dbReference>
<comment type="caution">
    <text evidence="3">The sequence shown here is derived from an EMBL/GenBank/DDBJ whole genome shotgun (WGS) entry which is preliminary data.</text>
</comment>
<name>A0A7C9VEC1_9HYPH</name>
<accession>A0A7C9VEC1</accession>
<dbReference type="CDD" id="cd05379">
    <property type="entry name" value="CAP_bacterial"/>
    <property type="match status" value="1"/>
</dbReference>
<dbReference type="InterPro" id="IPR014044">
    <property type="entry name" value="CAP_dom"/>
</dbReference>
<evidence type="ECO:0000313" key="3">
    <source>
        <dbReference type="EMBL" id="NGN42611.1"/>
    </source>
</evidence>
<dbReference type="Proteomes" id="UP000481252">
    <property type="component" value="Unassembled WGS sequence"/>
</dbReference>
<evidence type="ECO:0000259" key="2">
    <source>
        <dbReference type="Pfam" id="PF00188"/>
    </source>
</evidence>
<feature type="domain" description="SCP" evidence="2">
    <location>
        <begin position="39"/>
        <end position="151"/>
    </location>
</feature>
<dbReference type="SUPFAM" id="SSF55797">
    <property type="entry name" value="PR-1-like"/>
    <property type="match status" value="1"/>
</dbReference>